<evidence type="ECO:0000313" key="2">
    <source>
        <dbReference type="EMBL" id="CAF1419108.1"/>
    </source>
</evidence>
<organism evidence="1 3">
    <name type="scientific">Rotaria sordida</name>
    <dbReference type="NCBI Taxonomy" id="392033"/>
    <lineage>
        <taxon>Eukaryota</taxon>
        <taxon>Metazoa</taxon>
        <taxon>Spiralia</taxon>
        <taxon>Gnathifera</taxon>
        <taxon>Rotifera</taxon>
        <taxon>Eurotatoria</taxon>
        <taxon>Bdelloidea</taxon>
        <taxon>Philodinida</taxon>
        <taxon>Philodinidae</taxon>
        <taxon>Rotaria</taxon>
    </lineage>
</organism>
<reference evidence="1" key="1">
    <citation type="submission" date="2021-02" db="EMBL/GenBank/DDBJ databases">
        <authorList>
            <person name="Nowell W R."/>
        </authorList>
    </citation>
    <scope>NUCLEOTIDE SEQUENCE</scope>
</reference>
<sequence length="179" mass="21105">MNSSIIFPYDVDEGKISSSNPSNYYEQNDSFNNFENNIGNSLILKSLNELNHRINNISINELTFLKNVEEWRRQSHQIIDQFCKDISNKYINRTKEEFNHLRNLTALMINNYDTTKNNLDWIKQTIKLIEQNLDQLKYIQYQFHTLEIDKSIISLPSPMKDIQTPSFSQSNHLSLKKGN</sequence>
<dbReference type="Proteomes" id="UP000663870">
    <property type="component" value="Unassembled WGS sequence"/>
</dbReference>
<gene>
    <name evidence="2" type="ORF">JXQ802_LOCUS35748</name>
    <name evidence="1" type="ORF">PYM288_LOCUS23070</name>
</gene>
<proteinExistence type="predicted"/>
<dbReference type="EMBL" id="CAJNOH010001038">
    <property type="protein sequence ID" value="CAF1167250.1"/>
    <property type="molecule type" value="Genomic_DNA"/>
</dbReference>
<evidence type="ECO:0000313" key="4">
    <source>
        <dbReference type="Proteomes" id="UP000663870"/>
    </source>
</evidence>
<accession>A0A814TXR4</accession>
<dbReference type="AlphaFoldDB" id="A0A814TXR4"/>
<dbReference type="EMBL" id="CAJNOL010001789">
    <property type="protein sequence ID" value="CAF1419108.1"/>
    <property type="molecule type" value="Genomic_DNA"/>
</dbReference>
<evidence type="ECO:0000313" key="1">
    <source>
        <dbReference type="EMBL" id="CAF1167250.1"/>
    </source>
</evidence>
<evidence type="ECO:0000313" key="3">
    <source>
        <dbReference type="Proteomes" id="UP000663854"/>
    </source>
</evidence>
<dbReference type="Proteomes" id="UP000663854">
    <property type="component" value="Unassembled WGS sequence"/>
</dbReference>
<protein>
    <submittedName>
        <fullName evidence="1">Uncharacterized protein</fullName>
    </submittedName>
</protein>
<comment type="caution">
    <text evidence="1">The sequence shown here is derived from an EMBL/GenBank/DDBJ whole genome shotgun (WGS) entry which is preliminary data.</text>
</comment>
<keyword evidence="4" id="KW-1185">Reference proteome</keyword>
<name>A0A814TXR4_9BILA</name>